<evidence type="ECO:0000313" key="3">
    <source>
        <dbReference type="Proteomes" id="UP000184212"/>
    </source>
</evidence>
<keyword evidence="1" id="KW-0472">Membrane</keyword>
<evidence type="ECO:0000256" key="1">
    <source>
        <dbReference type="SAM" id="Phobius"/>
    </source>
</evidence>
<evidence type="ECO:0000313" key="2">
    <source>
        <dbReference type="EMBL" id="SHG69425.1"/>
    </source>
</evidence>
<sequence>MAFMLQGWDGLLVEVRNFRATSNYAGRFQDTKGTKRLLARAVFFGSLLSVVAVYFYLETVNPNPVCL</sequence>
<organism evidence="2 3">
    <name type="scientific">Chryseolinea serpens</name>
    <dbReference type="NCBI Taxonomy" id="947013"/>
    <lineage>
        <taxon>Bacteria</taxon>
        <taxon>Pseudomonadati</taxon>
        <taxon>Bacteroidota</taxon>
        <taxon>Cytophagia</taxon>
        <taxon>Cytophagales</taxon>
        <taxon>Fulvivirgaceae</taxon>
        <taxon>Chryseolinea</taxon>
    </lineage>
</organism>
<name>A0A1M5LWM4_9BACT</name>
<dbReference type="AlphaFoldDB" id="A0A1M5LWM4"/>
<accession>A0A1M5LWM4</accession>
<keyword evidence="1" id="KW-1133">Transmembrane helix</keyword>
<dbReference type="Proteomes" id="UP000184212">
    <property type="component" value="Unassembled WGS sequence"/>
</dbReference>
<keyword evidence="3" id="KW-1185">Reference proteome</keyword>
<dbReference type="EMBL" id="FQWQ01000001">
    <property type="protein sequence ID" value="SHG69425.1"/>
    <property type="molecule type" value="Genomic_DNA"/>
</dbReference>
<dbReference type="STRING" id="947013.SAMN04488109_1436"/>
<gene>
    <name evidence="2" type="ORF">SAMN04488109_1436</name>
</gene>
<reference evidence="2 3" key="1">
    <citation type="submission" date="2016-11" db="EMBL/GenBank/DDBJ databases">
        <authorList>
            <person name="Jaros S."/>
            <person name="Januszkiewicz K."/>
            <person name="Wedrychowicz H."/>
        </authorList>
    </citation>
    <scope>NUCLEOTIDE SEQUENCE [LARGE SCALE GENOMIC DNA]</scope>
    <source>
        <strain evidence="2 3">DSM 24574</strain>
    </source>
</reference>
<proteinExistence type="predicted"/>
<protein>
    <submittedName>
        <fullName evidence="2">Uncharacterized protein</fullName>
    </submittedName>
</protein>
<feature type="transmembrane region" description="Helical" evidence="1">
    <location>
        <begin position="37"/>
        <end position="57"/>
    </location>
</feature>
<keyword evidence="1" id="KW-0812">Transmembrane</keyword>